<protein>
    <recommendedName>
        <fullName evidence="4 13">Homoserine kinase</fullName>
        <shortName evidence="13">HK</shortName>
        <shortName evidence="13">HSK</shortName>
        <ecNumber evidence="3 13">2.7.1.39</ecNumber>
    </recommendedName>
</protein>
<evidence type="ECO:0000256" key="13">
    <source>
        <dbReference type="HAMAP-Rule" id="MF_00384"/>
    </source>
</evidence>
<dbReference type="InterPro" id="IPR020568">
    <property type="entry name" value="Ribosomal_Su5_D2-typ_SF"/>
</dbReference>
<dbReference type="PANTHER" id="PTHR20861">
    <property type="entry name" value="HOMOSERINE/4-DIPHOSPHOCYTIDYL-2-C-METHYL-D-ERYTHRITOL KINASE"/>
    <property type="match status" value="1"/>
</dbReference>
<dbReference type="UniPathway" id="UPA00050">
    <property type="reaction ID" value="UER00064"/>
</dbReference>
<dbReference type="GO" id="GO:0005737">
    <property type="term" value="C:cytoplasm"/>
    <property type="evidence" value="ECO:0007669"/>
    <property type="project" value="UniProtKB-SubCell"/>
</dbReference>
<comment type="subcellular location">
    <subcellularLocation>
        <location evidence="13">Cytoplasm</location>
    </subcellularLocation>
</comment>
<comment type="function">
    <text evidence="12 13">Catalyzes the ATP-dependent phosphorylation of L-homoserine to L-homoserine phosphate.</text>
</comment>
<dbReference type="InterPro" id="IPR014721">
    <property type="entry name" value="Ribsml_uS5_D2-typ_fold_subgr"/>
</dbReference>
<evidence type="ECO:0000256" key="7">
    <source>
        <dbReference type="ARBA" id="ARBA00022697"/>
    </source>
</evidence>
<name>A0A4V3Z5D4_9MICC</name>
<dbReference type="Gene3D" id="3.30.230.10">
    <property type="match status" value="1"/>
</dbReference>
<reference evidence="15 16" key="1">
    <citation type="submission" date="2019-04" db="EMBL/GenBank/DDBJ databases">
        <authorList>
            <person name="Liu Q."/>
            <person name="Xin Y.-H."/>
        </authorList>
    </citation>
    <scope>NUCLEOTIDE SEQUENCE [LARGE SCALE GENOMIC DNA]</scope>
    <source>
        <strain evidence="15 16">AM23</strain>
    </source>
</reference>
<evidence type="ECO:0000256" key="8">
    <source>
        <dbReference type="ARBA" id="ARBA00022741"/>
    </source>
</evidence>
<comment type="caution">
    <text evidence="15">The sequence shown here is derived from an EMBL/GenBank/DDBJ whole genome shotgun (WGS) entry which is preliminary data.</text>
</comment>
<dbReference type="Gene3D" id="3.30.70.890">
    <property type="entry name" value="GHMP kinase, C-terminal domain"/>
    <property type="match status" value="1"/>
</dbReference>
<evidence type="ECO:0000256" key="10">
    <source>
        <dbReference type="ARBA" id="ARBA00022840"/>
    </source>
</evidence>
<evidence type="ECO:0000256" key="12">
    <source>
        <dbReference type="ARBA" id="ARBA00049954"/>
    </source>
</evidence>
<dbReference type="PRINTS" id="PR00958">
    <property type="entry name" value="HOMSERKINASE"/>
</dbReference>
<evidence type="ECO:0000313" key="15">
    <source>
        <dbReference type="EMBL" id="THJ66189.1"/>
    </source>
</evidence>
<evidence type="ECO:0000256" key="1">
    <source>
        <dbReference type="ARBA" id="ARBA00005015"/>
    </source>
</evidence>
<evidence type="ECO:0000256" key="5">
    <source>
        <dbReference type="ARBA" id="ARBA00022605"/>
    </source>
</evidence>
<dbReference type="SUPFAM" id="SSF54211">
    <property type="entry name" value="Ribosomal protein S5 domain 2-like"/>
    <property type="match status" value="1"/>
</dbReference>
<keyword evidence="10 13" id="KW-0067">ATP-binding</keyword>
<comment type="similarity">
    <text evidence="2 13">Belongs to the GHMP kinase family. Homoserine kinase subfamily.</text>
</comment>
<dbReference type="Pfam" id="PF00288">
    <property type="entry name" value="GHMP_kinases_N"/>
    <property type="match status" value="1"/>
</dbReference>
<dbReference type="InterPro" id="IPR006204">
    <property type="entry name" value="GHMP_kinase_N_dom"/>
</dbReference>
<keyword evidence="16" id="KW-1185">Reference proteome</keyword>
<dbReference type="GO" id="GO:0009088">
    <property type="term" value="P:threonine biosynthetic process"/>
    <property type="evidence" value="ECO:0007669"/>
    <property type="project" value="UniProtKB-UniRule"/>
</dbReference>
<keyword evidence="7 13" id="KW-0791">Threonine biosynthesis</keyword>
<accession>A0A4V3Z5D4</accession>
<keyword evidence="6 13" id="KW-0808">Transferase</keyword>
<evidence type="ECO:0000256" key="3">
    <source>
        <dbReference type="ARBA" id="ARBA00012078"/>
    </source>
</evidence>
<evidence type="ECO:0000313" key="16">
    <source>
        <dbReference type="Proteomes" id="UP000305233"/>
    </source>
</evidence>
<keyword evidence="9 13" id="KW-0418">Kinase</keyword>
<keyword evidence="5 13" id="KW-0028">Amino-acid biosynthesis</keyword>
<dbReference type="Proteomes" id="UP000305233">
    <property type="component" value="Unassembled WGS sequence"/>
</dbReference>
<dbReference type="InterPro" id="IPR036554">
    <property type="entry name" value="GHMP_kinase_C_sf"/>
</dbReference>
<organism evidence="15 16">
    <name type="scientific">Arthrobacter echini</name>
    <dbReference type="NCBI Taxonomy" id="1529066"/>
    <lineage>
        <taxon>Bacteria</taxon>
        <taxon>Bacillati</taxon>
        <taxon>Actinomycetota</taxon>
        <taxon>Actinomycetes</taxon>
        <taxon>Micrococcales</taxon>
        <taxon>Micrococcaceae</taxon>
        <taxon>Arthrobacter</taxon>
    </lineage>
</organism>
<dbReference type="OrthoDB" id="9769912at2"/>
<dbReference type="SUPFAM" id="SSF55060">
    <property type="entry name" value="GHMP Kinase, C-terminal domain"/>
    <property type="match status" value="1"/>
</dbReference>
<dbReference type="GO" id="GO:0005524">
    <property type="term" value="F:ATP binding"/>
    <property type="evidence" value="ECO:0007669"/>
    <property type="project" value="UniProtKB-UniRule"/>
</dbReference>
<dbReference type="NCBIfam" id="TIGR00191">
    <property type="entry name" value="thrB"/>
    <property type="match status" value="1"/>
</dbReference>
<keyword evidence="8 13" id="KW-0547">Nucleotide-binding</keyword>
<dbReference type="InterPro" id="IPR000870">
    <property type="entry name" value="Homoserine_kinase"/>
</dbReference>
<dbReference type="GO" id="GO:0004413">
    <property type="term" value="F:homoserine kinase activity"/>
    <property type="evidence" value="ECO:0007669"/>
    <property type="project" value="UniProtKB-UniRule"/>
</dbReference>
<evidence type="ECO:0000256" key="9">
    <source>
        <dbReference type="ARBA" id="ARBA00022777"/>
    </source>
</evidence>
<comment type="pathway">
    <text evidence="1 13">Amino-acid biosynthesis; L-threonine biosynthesis; L-threonine from L-aspartate: step 4/5.</text>
</comment>
<dbReference type="PIRSF" id="PIRSF000676">
    <property type="entry name" value="Homoser_kin"/>
    <property type="match status" value="1"/>
</dbReference>
<evidence type="ECO:0000256" key="2">
    <source>
        <dbReference type="ARBA" id="ARBA00007370"/>
    </source>
</evidence>
<dbReference type="RefSeq" id="WP_136454282.1">
    <property type="nucleotide sequence ID" value="NZ_SSWH01000007.1"/>
</dbReference>
<evidence type="ECO:0000256" key="4">
    <source>
        <dbReference type="ARBA" id="ARBA00017858"/>
    </source>
</evidence>
<keyword evidence="13" id="KW-0963">Cytoplasm</keyword>
<comment type="catalytic activity">
    <reaction evidence="11 13">
        <text>L-homoserine + ATP = O-phospho-L-homoserine + ADP + H(+)</text>
        <dbReference type="Rhea" id="RHEA:13985"/>
        <dbReference type="ChEBI" id="CHEBI:15378"/>
        <dbReference type="ChEBI" id="CHEBI:30616"/>
        <dbReference type="ChEBI" id="CHEBI:57476"/>
        <dbReference type="ChEBI" id="CHEBI:57590"/>
        <dbReference type="ChEBI" id="CHEBI:456216"/>
        <dbReference type="EC" id="2.7.1.39"/>
    </reaction>
</comment>
<dbReference type="HAMAP" id="MF_00384">
    <property type="entry name" value="Homoser_kinase"/>
    <property type="match status" value="1"/>
</dbReference>
<dbReference type="EC" id="2.7.1.39" evidence="3 13"/>
<dbReference type="EMBL" id="SSWH01000007">
    <property type="protein sequence ID" value="THJ66189.1"/>
    <property type="molecule type" value="Genomic_DNA"/>
</dbReference>
<evidence type="ECO:0000256" key="6">
    <source>
        <dbReference type="ARBA" id="ARBA00022679"/>
    </source>
</evidence>
<dbReference type="AlphaFoldDB" id="A0A4V3Z5D4"/>
<dbReference type="PANTHER" id="PTHR20861:SF1">
    <property type="entry name" value="HOMOSERINE KINASE"/>
    <property type="match status" value="1"/>
</dbReference>
<sequence length="336" mass="34453">MARLPAVPVLPDLLALPAVESDQEVTVRVPATSANLGPGFDALGLALTLHDTVRVRTTTSGGTIVRSTGEGVEALPTDESHLVAASLISTLQRAGHRVAGLELDTINEIPHGRGLGSSAAAIVAGVLAGNALLPEQERFDAAQLLQWAASLEGHPDNVAPALMGSLAISWESGRVYHSTRVEISPEVVPIVVVPDSALSTDSARALLPTSVSHGSAAANAGRAALLVHALGVEPSLLLAATQDALHQEFRAQAMLPSATLMRGLRAAGFASTISGAGPSVLTLAVGDAGARAAEEVIRQLLREGGQVSNQGGIPAKWRILRLAVEQEGASVEVHQG</sequence>
<dbReference type="InterPro" id="IPR006203">
    <property type="entry name" value="GHMP_knse_ATP-bd_CS"/>
</dbReference>
<feature type="domain" description="GHMP kinase N-terminal" evidence="14">
    <location>
        <begin position="89"/>
        <end position="164"/>
    </location>
</feature>
<evidence type="ECO:0000256" key="11">
    <source>
        <dbReference type="ARBA" id="ARBA00049375"/>
    </source>
</evidence>
<feature type="binding site" evidence="13">
    <location>
        <begin position="110"/>
        <end position="120"/>
    </location>
    <ligand>
        <name>ATP</name>
        <dbReference type="ChEBI" id="CHEBI:30616"/>
    </ligand>
</feature>
<dbReference type="PROSITE" id="PS00627">
    <property type="entry name" value="GHMP_KINASES_ATP"/>
    <property type="match status" value="1"/>
</dbReference>
<proteinExistence type="inferred from homology"/>
<gene>
    <name evidence="13" type="primary">thrB</name>
    <name evidence="15" type="ORF">E8P82_09290</name>
</gene>
<evidence type="ECO:0000259" key="14">
    <source>
        <dbReference type="Pfam" id="PF00288"/>
    </source>
</evidence>